<gene>
    <name evidence="10" type="ORF">AFUS01_LOCUS1918</name>
</gene>
<accession>A0A8J2JM38</accession>
<feature type="non-terminal residue" evidence="10">
    <location>
        <position position="1"/>
    </location>
</feature>
<keyword evidence="4 8" id="KW-0812">Transmembrane</keyword>
<dbReference type="GO" id="GO:0016020">
    <property type="term" value="C:membrane"/>
    <property type="evidence" value="ECO:0007669"/>
    <property type="project" value="UniProtKB-SubCell"/>
</dbReference>
<protein>
    <recommendedName>
        <fullName evidence="9">Fringe-like glycosyltransferase domain-containing protein</fullName>
    </recommendedName>
</protein>
<feature type="domain" description="Fringe-like glycosyltransferase" evidence="9">
    <location>
        <begin position="9"/>
        <end position="91"/>
    </location>
</feature>
<proteinExistence type="predicted"/>
<dbReference type="Proteomes" id="UP000708208">
    <property type="component" value="Unassembled WGS sequence"/>
</dbReference>
<evidence type="ECO:0000256" key="1">
    <source>
        <dbReference type="ARBA" id="ARBA00004606"/>
    </source>
</evidence>
<comment type="caution">
    <text evidence="10">The sequence shown here is derived from an EMBL/GenBank/DDBJ whole genome shotgun (WGS) entry which is preliminary data.</text>
</comment>
<keyword evidence="7 8" id="KW-0472">Membrane</keyword>
<evidence type="ECO:0000256" key="5">
    <source>
        <dbReference type="ARBA" id="ARBA00022968"/>
    </source>
</evidence>
<sequence>MTQDKNLVSKSHEEVSFWFATGGAGFCISRALALRMSPLASGGKFIKVCDRIQLPDDVTVGYIVGHLLGQNLTVIPQFHSHFETMKFIDMKNPHSE</sequence>
<evidence type="ECO:0000256" key="4">
    <source>
        <dbReference type="ARBA" id="ARBA00022692"/>
    </source>
</evidence>
<evidence type="ECO:0000313" key="10">
    <source>
        <dbReference type="EMBL" id="CAG7668618.1"/>
    </source>
</evidence>
<dbReference type="EMBL" id="CAJVCH010010930">
    <property type="protein sequence ID" value="CAG7668618.1"/>
    <property type="molecule type" value="Genomic_DNA"/>
</dbReference>
<keyword evidence="6 8" id="KW-1133">Transmembrane helix</keyword>
<evidence type="ECO:0000256" key="2">
    <source>
        <dbReference type="ARBA" id="ARBA00022676"/>
    </source>
</evidence>
<keyword evidence="3" id="KW-0808">Transferase</keyword>
<dbReference type="Pfam" id="PF02434">
    <property type="entry name" value="Fringe"/>
    <property type="match status" value="1"/>
</dbReference>
<evidence type="ECO:0000256" key="3">
    <source>
        <dbReference type="ARBA" id="ARBA00022679"/>
    </source>
</evidence>
<evidence type="ECO:0000256" key="6">
    <source>
        <dbReference type="ARBA" id="ARBA00022989"/>
    </source>
</evidence>
<organism evidence="10 11">
    <name type="scientific">Allacma fusca</name>
    <dbReference type="NCBI Taxonomy" id="39272"/>
    <lineage>
        <taxon>Eukaryota</taxon>
        <taxon>Metazoa</taxon>
        <taxon>Ecdysozoa</taxon>
        <taxon>Arthropoda</taxon>
        <taxon>Hexapoda</taxon>
        <taxon>Collembola</taxon>
        <taxon>Symphypleona</taxon>
        <taxon>Sminthuridae</taxon>
        <taxon>Allacma</taxon>
    </lineage>
</organism>
<dbReference type="InterPro" id="IPR003378">
    <property type="entry name" value="Fringe-like_glycosylTrfase"/>
</dbReference>
<comment type="subcellular location">
    <subcellularLocation>
        <location evidence="1">Membrane</location>
        <topology evidence="1">Single-pass type II membrane protein</topology>
    </subcellularLocation>
</comment>
<evidence type="ECO:0000313" key="11">
    <source>
        <dbReference type="Proteomes" id="UP000708208"/>
    </source>
</evidence>
<name>A0A8J2JM38_9HEXA</name>
<feature type="transmembrane region" description="Helical" evidence="8">
    <location>
        <begin position="15"/>
        <end position="34"/>
    </location>
</feature>
<dbReference type="AlphaFoldDB" id="A0A8J2JM38"/>
<keyword evidence="2" id="KW-0328">Glycosyltransferase</keyword>
<evidence type="ECO:0000256" key="7">
    <source>
        <dbReference type="ARBA" id="ARBA00023136"/>
    </source>
</evidence>
<evidence type="ECO:0000256" key="8">
    <source>
        <dbReference type="SAM" id="Phobius"/>
    </source>
</evidence>
<dbReference type="GO" id="GO:0016757">
    <property type="term" value="F:glycosyltransferase activity"/>
    <property type="evidence" value="ECO:0007669"/>
    <property type="project" value="UniProtKB-KW"/>
</dbReference>
<keyword evidence="11" id="KW-1185">Reference proteome</keyword>
<reference evidence="10" key="1">
    <citation type="submission" date="2021-06" db="EMBL/GenBank/DDBJ databases">
        <authorList>
            <person name="Hodson N. C."/>
            <person name="Mongue J. A."/>
            <person name="Jaron S. K."/>
        </authorList>
    </citation>
    <scope>NUCLEOTIDE SEQUENCE</scope>
</reference>
<evidence type="ECO:0000259" key="9">
    <source>
        <dbReference type="Pfam" id="PF02434"/>
    </source>
</evidence>
<dbReference type="OrthoDB" id="8959630at2759"/>
<keyword evidence="5" id="KW-0735">Signal-anchor</keyword>